<dbReference type="InterPro" id="IPR052584">
    <property type="entry name" value="U2_snRNP_Complex_Component"/>
</dbReference>
<evidence type="ECO:0000313" key="4">
    <source>
        <dbReference type="Proteomes" id="UP001489004"/>
    </source>
</evidence>
<dbReference type="InterPro" id="IPR007180">
    <property type="entry name" value="DUF382"/>
</dbReference>
<proteinExistence type="predicted"/>
<feature type="domain" description="DUF382" evidence="2">
    <location>
        <begin position="26"/>
        <end position="112"/>
    </location>
</feature>
<evidence type="ECO:0000259" key="2">
    <source>
        <dbReference type="Pfam" id="PF04037"/>
    </source>
</evidence>
<evidence type="ECO:0000256" key="1">
    <source>
        <dbReference type="SAM" id="MobiDB-lite"/>
    </source>
</evidence>
<feature type="region of interest" description="Disordered" evidence="1">
    <location>
        <begin position="337"/>
        <end position="380"/>
    </location>
</feature>
<dbReference type="EMBL" id="JALJOR010000004">
    <property type="protein sequence ID" value="KAK9817729.1"/>
    <property type="molecule type" value="Genomic_DNA"/>
</dbReference>
<keyword evidence="4" id="KW-1185">Reference proteome</keyword>
<dbReference type="Proteomes" id="UP001489004">
    <property type="component" value="Unassembled WGS sequence"/>
</dbReference>
<protein>
    <recommendedName>
        <fullName evidence="2">DUF382 domain-containing protein</fullName>
    </recommendedName>
</protein>
<feature type="compositionally biased region" description="Acidic residues" evidence="1">
    <location>
        <begin position="197"/>
        <end position="220"/>
    </location>
</feature>
<feature type="region of interest" description="Disordered" evidence="1">
    <location>
        <begin position="193"/>
        <end position="247"/>
    </location>
</feature>
<dbReference type="GO" id="GO:0005634">
    <property type="term" value="C:nucleus"/>
    <property type="evidence" value="ECO:0007669"/>
    <property type="project" value="InterPro"/>
</dbReference>
<sequence>MGWRKNGPTWTTQRQVLYQGPGLLVWLEGKRDIEKPPFQLPEFIEATGISQMRQAYQEKEEAKKLKNKQREKMQPKMGKLDIDYQVLHDAFFKYQTKPSLTALGELYYEDKEFEARITSAKRGMLAMARRPPTPTSKSRASTPITPGAEFGYHAGGWGKLPVDEAGNPVYGDVFGVAEEDQEDELVDKVQRWGKLESEDEEEEESEEEAESDDEPMEESLADGAASVASGYSSLPSGIETPDTIDLRKAKAQGDKQLYTVLEQQAANVGTGTLMGSDHTYVIPGGGADGKERRPANFKRLEMLKQQMASDVEVAIDPKELEGLDDAAIKALHESRLAEQRATSAREDFSDLVAQKAAQQKRKAAERKEAGKAKKQKEFKF</sequence>
<evidence type="ECO:0000313" key="3">
    <source>
        <dbReference type="EMBL" id="KAK9817729.1"/>
    </source>
</evidence>
<comment type="caution">
    <text evidence="3">The sequence shown here is derived from an EMBL/GenBank/DDBJ whole genome shotgun (WGS) entry which is preliminary data.</text>
</comment>
<feature type="compositionally biased region" description="Basic and acidic residues" evidence="1">
    <location>
        <begin position="365"/>
        <end position="380"/>
    </location>
</feature>
<name>A0AAW1QB62_9CHLO</name>
<dbReference type="Pfam" id="PF04037">
    <property type="entry name" value="DUF382"/>
    <property type="match status" value="1"/>
</dbReference>
<reference evidence="3 4" key="1">
    <citation type="journal article" date="2024" name="Nat. Commun.">
        <title>Phylogenomics reveals the evolutionary origins of lichenization in chlorophyte algae.</title>
        <authorList>
            <person name="Puginier C."/>
            <person name="Libourel C."/>
            <person name="Otte J."/>
            <person name="Skaloud P."/>
            <person name="Haon M."/>
            <person name="Grisel S."/>
            <person name="Petersen M."/>
            <person name="Berrin J.G."/>
            <person name="Delaux P.M."/>
            <person name="Dal Grande F."/>
            <person name="Keller J."/>
        </authorList>
    </citation>
    <scope>NUCLEOTIDE SEQUENCE [LARGE SCALE GENOMIC DNA]</scope>
    <source>
        <strain evidence="3 4">SAG 2043</strain>
    </source>
</reference>
<organism evidence="3 4">
    <name type="scientific">[Myrmecia] bisecta</name>
    <dbReference type="NCBI Taxonomy" id="41462"/>
    <lineage>
        <taxon>Eukaryota</taxon>
        <taxon>Viridiplantae</taxon>
        <taxon>Chlorophyta</taxon>
        <taxon>core chlorophytes</taxon>
        <taxon>Trebouxiophyceae</taxon>
        <taxon>Trebouxiales</taxon>
        <taxon>Trebouxiaceae</taxon>
        <taxon>Myrmecia</taxon>
    </lineage>
</organism>
<dbReference type="PANTHER" id="PTHR12785:SF6">
    <property type="entry name" value="SPLICING FACTOR 3B SUBUNIT 2"/>
    <property type="match status" value="1"/>
</dbReference>
<dbReference type="AlphaFoldDB" id="A0AAW1QB62"/>
<accession>A0AAW1QB62</accession>
<feature type="compositionally biased region" description="Basic and acidic residues" evidence="1">
    <location>
        <begin position="337"/>
        <end position="348"/>
    </location>
</feature>
<gene>
    <name evidence="3" type="ORF">WJX72_001305</name>
</gene>
<feature type="region of interest" description="Disordered" evidence="1">
    <location>
        <begin position="270"/>
        <end position="292"/>
    </location>
</feature>
<dbReference type="PANTHER" id="PTHR12785">
    <property type="entry name" value="SPLICING FACTOR 3B"/>
    <property type="match status" value="1"/>
</dbReference>